<keyword evidence="7" id="KW-1185">Reference proteome</keyword>
<dbReference type="InterPro" id="IPR003439">
    <property type="entry name" value="ABC_transporter-like_ATP-bd"/>
</dbReference>
<dbReference type="Gene3D" id="3.40.50.300">
    <property type="entry name" value="P-loop containing nucleotide triphosphate hydrolases"/>
    <property type="match status" value="1"/>
</dbReference>
<name>A0A328TYQ9_9BACL</name>
<gene>
    <name evidence="6" type="ORF">DL346_26390</name>
</gene>
<dbReference type="InterPro" id="IPR003593">
    <property type="entry name" value="AAA+_ATPase"/>
</dbReference>
<keyword evidence="4 6" id="KW-0067">ATP-binding</keyword>
<dbReference type="PANTHER" id="PTHR43335">
    <property type="entry name" value="ABC TRANSPORTER, ATP-BINDING PROTEIN"/>
    <property type="match status" value="1"/>
</dbReference>
<evidence type="ECO:0000256" key="2">
    <source>
        <dbReference type="ARBA" id="ARBA00022448"/>
    </source>
</evidence>
<accession>A0A328TYQ9</accession>
<dbReference type="GO" id="GO:0016887">
    <property type="term" value="F:ATP hydrolysis activity"/>
    <property type="evidence" value="ECO:0007669"/>
    <property type="project" value="InterPro"/>
</dbReference>
<keyword evidence="2" id="KW-0813">Transport</keyword>
<comment type="caution">
    <text evidence="6">The sequence shown here is derived from an EMBL/GenBank/DDBJ whole genome shotgun (WGS) entry which is preliminary data.</text>
</comment>
<proteinExistence type="inferred from homology"/>
<evidence type="ECO:0000256" key="3">
    <source>
        <dbReference type="ARBA" id="ARBA00022741"/>
    </source>
</evidence>
<evidence type="ECO:0000313" key="7">
    <source>
        <dbReference type="Proteomes" id="UP000249260"/>
    </source>
</evidence>
<dbReference type="OrthoDB" id="9804819at2"/>
<keyword evidence="3" id="KW-0547">Nucleotide-binding</keyword>
<dbReference type="PROSITE" id="PS50893">
    <property type="entry name" value="ABC_TRANSPORTER_2"/>
    <property type="match status" value="1"/>
</dbReference>
<dbReference type="SMART" id="SM00382">
    <property type="entry name" value="AAA"/>
    <property type="match status" value="1"/>
</dbReference>
<dbReference type="AlphaFoldDB" id="A0A328TYQ9"/>
<dbReference type="RefSeq" id="WP_112885369.1">
    <property type="nucleotide sequence ID" value="NZ_QLUW01000006.1"/>
</dbReference>
<dbReference type="PANTHER" id="PTHR43335:SF4">
    <property type="entry name" value="ABC TRANSPORTER, ATP-BINDING PROTEIN"/>
    <property type="match status" value="1"/>
</dbReference>
<organism evidence="6 7">
    <name type="scientific">Paenibacillus montanisoli</name>
    <dbReference type="NCBI Taxonomy" id="2081970"/>
    <lineage>
        <taxon>Bacteria</taxon>
        <taxon>Bacillati</taxon>
        <taxon>Bacillota</taxon>
        <taxon>Bacilli</taxon>
        <taxon>Bacillales</taxon>
        <taxon>Paenibacillaceae</taxon>
        <taxon>Paenibacillus</taxon>
    </lineage>
</organism>
<evidence type="ECO:0000259" key="5">
    <source>
        <dbReference type="PROSITE" id="PS50893"/>
    </source>
</evidence>
<evidence type="ECO:0000256" key="4">
    <source>
        <dbReference type="ARBA" id="ARBA00022840"/>
    </source>
</evidence>
<dbReference type="GO" id="GO:0005524">
    <property type="term" value="F:ATP binding"/>
    <property type="evidence" value="ECO:0007669"/>
    <property type="project" value="UniProtKB-KW"/>
</dbReference>
<reference evidence="6 7" key="1">
    <citation type="submission" date="2018-06" db="EMBL/GenBank/DDBJ databases">
        <title>Paenibacillus montanisoli sp. nov., isolated from mountain area soil.</title>
        <authorList>
            <person name="Wu M."/>
        </authorList>
    </citation>
    <scope>NUCLEOTIDE SEQUENCE [LARGE SCALE GENOMIC DNA]</scope>
    <source>
        <strain evidence="6 7">RA17</strain>
    </source>
</reference>
<dbReference type="PROSITE" id="PS00211">
    <property type="entry name" value="ABC_TRANSPORTER_1"/>
    <property type="match status" value="1"/>
</dbReference>
<evidence type="ECO:0000256" key="1">
    <source>
        <dbReference type="ARBA" id="ARBA00005417"/>
    </source>
</evidence>
<protein>
    <submittedName>
        <fullName evidence="6">ABC transporter ATP-binding protein</fullName>
    </submittedName>
</protein>
<dbReference type="Pfam" id="PF00005">
    <property type="entry name" value="ABC_tran"/>
    <property type="match status" value="1"/>
</dbReference>
<evidence type="ECO:0000313" key="6">
    <source>
        <dbReference type="EMBL" id="RAP73785.1"/>
    </source>
</evidence>
<dbReference type="InterPro" id="IPR017871">
    <property type="entry name" value="ABC_transporter-like_CS"/>
</dbReference>
<dbReference type="Proteomes" id="UP000249260">
    <property type="component" value="Unassembled WGS sequence"/>
</dbReference>
<dbReference type="InterPro" id="IPR027417">
    <property type="entry name" value="P-loop_NTPase"/>
</dbReference>
<sequence length="305" mass="34548">MQRNKVIEVNHVSKRLGNRTIIDNLSLHVNEGEIVGFLGPNGSGKTTSIRMMTGMIKPDQGSIKIMGYDIQAEFSLAMKHIGAIVEQPALYGYLSGWENLMQAVRISGMQINKERIEWCVRMVQLQERMQEKVQRYSLGMKQRLAIAQALLTQPKMIILDEPTNGLDPSGIIEMRTLIHKLRDETGVSVFISSHLLSEIEQLCDRVIVIDQGKTLAAKEMSSLGHAAIALTVQDDQLQSAYHLLQLEGLHPVLQNARILIQEEAKRIPSLVNHLYQRGIHVYWIEKTKQSLEDFFLDTTQGKERK</sequence>
<comment type="similarity">
    <text evidence="1">Belongs to the ABC transporter superfamily.</text>
</comment>
<feature type="domain" description="ABC transporter" evidence="5">
    <location>
        <begin position="7"/>
        <end position="236"/>
    </location>
</feature>
<dbReference type="SUPFAM" id="SSF52540">
    <property type="entry name" value="P-loop containing nucleoside triphosphate hydrolases"/>
    <property type="match status" value="1"/>
</dbReference>
<dbReference type="EMBL" id="QLUW01000006">
    <property type="protein sequence ID" value="RAP73785.1"/>
    <property type="molecule type" value="Genomic_DNA"/>
</dbReference>